<gene>
    <name evidence="3" type="primary">LOC117144662</name>
</gene>
<keyword evidence="1" id="KW-0732">Signal</keyword>
<keyword evidence="2" id="KW-1185">Reference proteome</keyword>
<feature type="signal peptide" evidence="1">
    <location>
        <begin position="1"/>
        <end position="22"/>
    </location>
</feature>
<proteinExistence type="predicted"/>
<reference evidence="3" key="1">
    <citation type="submission" date="2025-08" db="UniProtKB">
        <authorList>
            <consortium name="RefSeq"/>
        </authorList>
    </citation>
    <scope>IDENTIFICATION</scope>
    <source>
        <strain evidence="3">Mau12</strain>
        <tissue evidence="3">Whole Body</tissue>
    </source>
</reference>
<dbReference type="Proteomes" id="UP000515162">
    <property type="component" value="Chromosome 3R"/>
</dbReference>
<organism evidence="2 3">
    <name type="scientific">Drosophila mauritiana</name>
    <name type="common">Fruit fly</name>
    <dbReference type="NCBI Taxonomy" id="7226"/>
    <lineage>
        <taxon>Eukaryota</taxon>
        <taxon>Metazoa</taxon>
        <taxon>Ecdysozoa</taxon>
        <taxon>Arthropoda</taxon>
        <taxon>Hexapoda</taxon>
        <taxon>Insecta</taxon>
        <taxon>Pterygota</taxon>
        <taxon>Neoptera</taxon>
        <taxon>Endopterygota</taxon>
        <taxon>Diptera</taxon>
        <taxon>Brachycera</taxon>
        <taxon>Muscomorpha</taxon>
        <taxon>Ephydroidea</taxon>
        <taxon>Drosophilidae</taxon>
        <taxon>Drosophila</taxon>
        <taxon>Sophophora</taxon>
    </lineage>
</organism>
<dbReference type="GeneID" id="117144662"/>
<accession>A0A6P8KPL3</accession>
<dbReference type="AlphaFoldDB" id="A0A6P8KPL3"/>
<dbReference type="RefSeq" id="XP_033165854.1">
    <property type="nucleotide sequence ID" value="XM_033309963.1"/>
</dbReference>
<name>A0A6P8KPL3_DROMA</name>
<protein>
    <submittedName>
        <fullName evidence="3">Uncharacterized protein LOC117144662</fullName>
    </submittedName>
</protein>
<evidence type="ECO:0000256" key="1">
    <source>
        <dbReference type="SAM" id="SignalP"/>
    </source>
</evidence>
<evidence type="ECO:0000313" key="2">
    <source>
        <dbReference type="Proteomes" id="UP000515162"/>
    </source>
</evidence>
<evidence type="ECO:0000313" key="3">
    <source>
        <dbReference type="RefSeq" id="XP_033165854.1"/>
    </source>
</evidence>
<feature type="chain" id="PRO_5028006570" evidence="1">
    <location>
        <begin position="23"/>
        <end position="107"/>
    </location>
</feature>
<sequence length="107" mass="12145">MSLAVLTFLVLCGFSFLGQHQAVADCGAETADLWKDDTDLDEGSCSRTTLNNDGEDSFENVQVIKESKKEVKNNEDANSEVELPLFQNILKIFKFIWQVLSIWINWK</sequence>